<dbReference type="EMBL" id="LR797187">
    <property type="protein sequence ID" value="CAB4192293.1"/>
    <property type="molecule type" value="Genomic_DNA"/>
</dbReference>
<organism evidence="1">
    <name type="scientific">uncultured Caudovirales phage</name>
    <dbReference type="NCBI Taxonomy" id="2100421"/>
    <lineage>
        <taxon>Viruses</taxon>
        <taxon>Duplodnaviria</taxon>
        <taxon>Heunggongvirae</taxon>
        <taxon>Uroviricota</taxon>
        <taxon>Caudoviricetes</taxon>
        <taxon>Peduoviridae</taxon>
        <taxon>Maltschvirus</taxon>
        <taxon>Maltschvirus maltsch</taxon>
    </lineage>
</organism>
<gene>
    <name evidence="1" type="ORF">UFOVP1233_25</name>
</gene>
<evidence type="ECO:0000313" key="1">
    <source>
        <dbReference type="EMBL" id="CAB4192293.1"/>
    </source>
</evidence>
<proteinExistence type="predicted"/>
<reference evidence="1" key="1">
    <citation type="submission" date="2020-05" db="EMBL/GenBank/DDBJ databases">
        <authorList>
            <person name="Chiriac C."/>
            <person name="Salcher M."/>
            <person name="Ghai R."/>
            <person name="Kavagutti S V."/>
        </authorList>
    </citation>
    <scope>NUCLEOTIDE SEQUENCE</scope>
</reference>
<accession>A0A6J5R638</accession>
<name>A0A6J5R638_9CAUD</name>
<sequence>MSLLVALLVAIDPGVNGGLALMDQEGLVTVQKMPGTEHEVISFLVEVSNTAKEIDCYLEEPPLFVGKAIPGSAVGKMMWNCGILYGCAVTLGWKMHRVRPAIWMKTHPVGTKGDRSTTQWKNVLKSRAAELFPTVDVTLWNADALLILDAARRGAIN</sequence>
<protein>
    <submittedName>
        <fullName evidence="1">Uncharacterized protein</fullName>
    </submittedName>
</protein>